<dbReference type="RefSeq" id="WP_014201859.1">
    <property type="nucleotide sequence ID" value="NC_016599.1"/>
</dbReference>
<dbReference type="Proteomes" id="UP000005631">
    <property type="component" value="Chromosome"/>
</dbReference>
<dbReference type="HOGENOM" id="CLU_021322_3_2_10"/>
<evidence type="ECO:0000256" key="3">
    <source>
        <dbReference type="ARBA" id="ARBA00022679"/>
    </source>
</evidence>
<keyword evidence="7" id="KW-1185">Reference proteome</keyword>
<dbReference type="InterPro" id="IPR029028">
    <property type="entry name" value="Alpha/beta_knot_MTases"/>
</dbReference>
<evidence type="ECO:0000313" key="7">
    <source>
        <dbReference type="Proteomes" id="UP000005631"/>
    </source>
</evidence>
<keyword evidence="3" id="KW-0808">Transferase</keyword>
<dbReference type="KEGG" id="oho:Oweho_1512"/>
<evidence type="ECO:0000259" key="4">
    <source>
        <dbReference type="Pfam" id="PF00588"/>
    </source>
</evidence>
<dbReference type="SUPFAM" id="SSF75217">
    <property type="entry name" value="alpha/beta knot"/>
    <property type="match status" value="1"/>
</dbReference>
<dbReference type="GO" id="GO:0032259">
    <property type="term" value="P:methylation"/>
    <property type="evidence" value="ECO:0007669"/>
    <property type="project" value="UniProtKB-KW"/>
</dbReference>
<dbReference type="InterPro" id="IPR051259">
    <property type="entry name" value="rRNA_Methyltransferase"/>
</dbReference>
<dbReference type="GO" id="GO:0003723">
    <property type="term" value="F:RNA binding"/>
    <property type="evidence" value="ECO:0007669"/>
    <property type="project" value="InterPro"/>
</dbReference>
<comment type="similarity">
    <text evidence="1">Belongs to the class IV-like SAM-binding methyltransferase superfamily. RNA methyltransferase TrmH family.</text>
</comment>
<sequence length="240" mass="26981">MLSRTTEKLLRKLTTRKYRWQLKMFIAEGRKVVQELLDEGLHLEHLIIKEGSSFVHNSGMVIPVKEFEKLSQLDTADEVIAIFRFPEVKRELGNRVVILDKINDPGNLGTIIRTCDWFGITQIFCTTGTVDAYNSKTVQSTMGSAGRVNVSYASEVEILEELKAQDFSFWCADMEGENLNEAEVPQKMALVMGSESHGPSDFWRKNSQRVTIPRKGKSKTESLNVAIATAIILGNISLGR</sequence>
<dbReference type="PANTHER" id="PTHR43191">
    <property type="entry name" value="RRNA METHYLTRANSFERASE 3"/>
    <property type="match status" value="1"/>
</dbReference>
<dbReference type="GO" id="GO:0008173">
    <property type="term" value="F:RNA methyltransferase activity"/>
    <property type="evidence" value="ECO:0007669"/>
    <property type="project" value="InterPro"/>
</dbReference>
<feature type="domain" description="tRNA/rRNA methyltransferase SpoU type" evidence="4">
    <location>
        <begin position="95"/>
        <end position="233"/>
    </location>
</feature>
<dbReference type="InterPro" id="IPR029026">
    <property type="entry name" value="tRNA_m1G_MTases_N"/>
</dbReference>
<dbReference type="GO" id="GO:0006396">
    <property type="term" value="P:RNA processing"/>
    <property type="evidence" value="ECO:0007669"/>
    <property type="project" value="InterPro"/>
</dbReference>
<dbReference type="Gene3D" id="3.40.1280.10">
    <property type="match status" value="1"/>
</dbReference>
<dbReference type="EMBL" id="CP003156">
    <property type="protein sequence ID" value="AEV32503.1"/>
    <property type="molecule type" value="Genomic_DNA"/>
</dbReference>
<proteinExistence type="inferred from homology"/>
<dbReference type="InterPro" id="IPR053888">
    <property type="entry name" value="MRM3-like_sub_bind"/>
</dbReference>
<dbReference type="Gene3D" id="3.30.1330.30">
    <property type="match status" value="1"/>
</dbReference>
<evidence type="ECO:0000256" key="2">
    <source>
        <dbReference type="ARBA" id="ARBA00022603"/>
    </source>
</evidence>
<reference evidence="6 7" key="1">
    <citation type="journal article" date="2012" name="Stand. Genomic Sci.">
        <title>Genome sequence of the orange-pigmented seawater bacterium Owenweeksia hongkongensis type strain (UST20020801(T)).</title>
        <authorList>
            <person name="Riedel T."/>
            <person name="Held B."/>
            <person name="Nolan M."/>
            <person name="Lucas S."/>
            <person name="Lapidus A."/>
            <person name="Tice H."/>
            <person name="Del Rio T.G."/>
            <person name="Cheng J.F."/>
            <person name="Han C."/>
            <person name="Tapia R."/>
            <person name="Goodwin L.A."/>
            <person name="Pitluck S."/>
            <person name="Liolios K."/>
            <person name="Mavromatis K."/>
            <person name="Pagani I."/>
            <person name="Ivanova N."/>
            <person name="Mikhailova N."/>
            <person name="Pati A."/>
            <person name="Chen A."/>
            <person name="Palaniappan K."/>
            <person name="Rohde M."/>
            <person name="Tindall B.J."/>
            <person name="Detter J.C."/>
            <person name="Goker M."/>
            <person name="Woyke T."/>
            <person name="Bristow J."/>
            <person name="Eisen J.A."/>
            <person name="Markowitz V."/>
            <person name="Hugenholtz P."/>
            <person name="Klenk H.P."/>
            <person name="Kyrpides N.C."/>
        </authorList>
    </citation>
    <scope>NUCLEOTIDE SEQUENCE</scope>
    <source>
        <strain evidence="7">DSM 17368 / JCM 12287 / NRRL B-23963</strain>
    </source>
</reference>
<keyword evidence="2 6" id="KW-0489">Methyltransferase</keyword>
<gene>
    <name evidence="6" type="ordered locus">Oweho_1512</name>
</gene>
<dbReference type="SUPFAM" id="SSF55315">
    <property type="entry name" value="L30e-like"/>
    <property type="match status" value="1"/>
</dbReference>
<dbReference type="CDD" id="cd18109">
    <property type="entry name" value="SpoU-like_RNA-MTase"/>
    <property type="match status" value="1"/>
</dbReference>
<protein>
    <submittedName>
        <fullName evidence="6">rRNA methylase</fullName>
    </submittedName>
</protein>
<dbReference type="InterPro" id="IPR029064">
    <property type="entry name" value="Ribosomal_eL30-like_sf"/>
</dbReference>
<dbReference type="InterPro" id="IPR001537">
    <property type="entry name" value="SpoU_MeTrfase"/>
</dbReference>
<dbReference type="STRING" id="926562.Oweho_1512"/>
<dbReference type="Pfam" id="PF00588">
    <property type="entry name" value="SpoU_methylase"/>
    <property type="match status" value="1"/>
</dbReference>
<organism evidence="6 7">
    <name type="scientific">Owenweeksia hongkongensis (strain DSM 17368 / CIP 108786 / JCM 12287 / NRRL B-23963 / UST20020801)</name>
    <dbReference type="NCBI Taxonomy" id="926562"/>
    <lineage>
        <taxon>Bacteria</taxon>
        <taxon>Pseudomonadati</taxon>
        <taxon>Bacteroidota</taxon>
        <taxon>Flavobacteriia</taxon>
        <taxon>Flavobacteriales</taxon>
        <taxon>Owenweeksiaceae</taxon>
        <taxon>Owenweeksia</taxon>
    </lineage>
</organism>
<accession>G8R8S3</accession>
<feature type="domain" description="MRM3-like substrate binding" evidence="5">
    <location>
        <begin position="8"/>
        <end position="81"/>
    </location>
</feature>
<dbReference type="AlphaFoldDB" id="G8R8S3"/>
<name>G8R8S3_OWEHD</name>
<dbReference type="Pfam" id="PF22435">
    <property type="entry name" value="MRM3-like_sub_bind"/>
    <property type="match status" value="1"/>
</dbReference>
<evidence type="ECO:0000256" key="1">
    <source>
        <dbReference type="ARBA" id="ARBA00007228"/>
    </source>
</evidence>
<evidence type="ECO:0000313" key="6">
    <source>
        <dbReference type="EMBL" id="AEV32503.1"/>
    </source>
</evidence>
<evidence type="ECO:0000259" key="5">
    <source>
        <dbReference type="Pfam" id="PF22435"/>
    </source>
</evidence>
<dbReference type="OrthoDB" id="9785673at2"/>
<dbReference type="PANTHER" id="PTHR43191:SF2">
    <property type="entry name" value="RRNA METHYLTRANSFERASE 3, MITOCHONDRIAL"/>
    <property type="match status" value="1"/>
</dbReference>
<dbReference type="eggNOG" id="COG0566">
    <property type="taxonomic scope" value="Bacteria"/>
</dbReference>